<protein>
    <submittedName>
        <fullName evidence="4">Glucose-6-phosphate isomerase</fullName>
    </submittedName>
</protein>
<keyword evidence="3 4" id="KW-0413">Isomerase</keyword>
<dbReference type="SUPFAM" id="SSF53697">
    <property type="entry name" value="SIS domain"/>
    <property type="match status" value="1"/>
</dbReference>
<dbReference type="PANTHER" id="PTHR11469">
    <property type="entry name" value="GLUCOSE-6-PHOSPHATE ISOMERASE"/>
    <property type="match status" value="1"/>
</dbReference>
<dbReference type="PRINTS" id="PR00662">
    <property type="entry name" value="G6PISOMERASE"/>
</dbReference>
<dbReference type="GO" id="GO:0016853">
    <property type="term" value="F:isomerase activity"/>
    <property type="evidence" value="ECO:0007669"/>
    <property type="project" value="UniProtKB-KW"/>
</dbReference>
<evidence type="ECO:0000256" key="1">
    <source>
        <dbReference type="ARBA" id="ARBA00022432"/>
    </source>
</evidence>
<comment type="caution">
    <text evidence="4">The sequence shown here is derived from an EMBL/GenBank/DDBJ whole genome shotgun (WGS) entry which is preliminary data.</text>
</comment>
<dbReference type="InterPro" id="IPR001672">
    <property type="entry name" value="G6P_Isomerase"/>
</dbReference>
<evidence type="ECO:0000256" key="2">
    <source>
        <dbReference type="ARBA" id="ARBA00023152"/>
    </source>
</evidence>
<dbReference type="EMBL" id="BMKU01000001">
    <property type="protein sequence ID" value="GGG86623.1"/>
    <property type="molecule type" value="Genomic_DNA"/>
</dbReference>
<evidence type="ECO:0000256" key="3">
    <source>
        <dbReference type="ARBA" id="ARBA00023235"/>
    </source>
</evidence>
<dbReference type="Proteomes" id="UP000596938">
    <property type="component" value="Unassembled WGS sequence"/>
</dbReference>
<gene>
    <name evidence="4" type="primary">pgi</name>
    <name evidence="4" type="ORF">GCM10011577_05730</name>
</gene>
<organism evidence="4 5">
    <name type="scientific">Pseudarthrobacter polychromogenes</name>
    <dbReference type="NCBI Taxonomy" id="1676"/>
    <lineage>
        <taxon>Bacteria</taxon>
        <taxon>Bacillati</taxon>
        <taxon>Actinomycetota</taxon>
        <taxon>Actinomycetes</taxon>
        <taxon>Micrococcales</taxon>
        <taxon>Micrococcaceae</taxon>
        <taxon>Pseudarthrobacter</taxon>
    </lineage>
</organism>
<dbReference type="PROSITE" id="PS51463">
    <property type="entry name" value="P_GLUCOSE_ISOMERASE_3"/>
    <property type="match status" value="1"/>
</dbReference>
<dbReference type="RefSeq" id="WP_188808964.1">
    <property type="nucleotide sequence ID" value="NZ_BAAAWV010000001.1"/>
</dbReference>
<keyword evidence="2" id="KW-0324">Glycolysis</keyword>
<dbReference type="Gene3D" id="3.40.50.10490">
    <property type="entry name" value="Glucose-6-phosphate isomerase like protein, domain 1"/>
    <property type="match status" value="2"/>
</dbReference>
<keyword evidence="1" id="KW-0312">Gluconeogenesis</keyword>
<evidence type="ECO:0000313" key="4">
    <source>
        <dbReference type="EMBL" id="GGG86623.1"/>
    </source>
</evidence>
<sequence length="544" mass="56434">MTTLSYDATGAAQQALELHLPVLVEERIATRIFAKDHTLWGPDAEAESAIRLGWVEAATVSQPLVKDILELRDALTSEGVTRIALCGMGGSSLAPEVMAGTAGVELTVLDSTDPDQVRAALADRLDETAIVVSSKSGSTVETDSQRRVFEKAFNDAGIDANSRIIIVTDPGSPLDKASREAGYRAVFNADPNVGGRFSALTAFGLVPSGLAGVDIQAFLDEAEEAAEFLNDDAPENIGLALGTALGGTSPLRNKIVIAEDGSGIVGFADWAEQLIAESTGKLGTGVLPVVAGPSSPEVTGGAPDVLVVRLVAADADVELGENEVAIAGGLPTQMMVWEFATAVAGRLLGINPFDQPDVEAAKVAARGLLDAQPEPTPAAFVDGAIEVRGGAWLGDARTAGDAVKALLDTLDSDSYLSVQAYFDRLAFTQLEGIRDELAAVSGRPVTFGWGPRFLHSTGQFHKGGPAIGVFLQVTAASAEDLAIPDRPFTFGELIAAQAAGDAQVLSDHGRPVLRLHLTDRAAGVAQLQDIIAALSARSASVTES</sequence>
<reference evidence="5" key="1">
    <citation type="journal article" date="2019" name="Int. J. Syst. Evol. Microbiol.">
        <title>The Global Catalogue of Microorganisms (GCM) 10K type strain sequencing project: providing services to taxonomists for standard genome sequencing and annotation.</title>
        <authorList>
            <consortium name="The Broad Institute Genomics Platform"/>
            <consortium name="The Broad Institute Genome Sequencing Center for Infectious Disease"/>
            <person name="Wu L."/>
            <person name="Ma J."/>
        </authorList>
    </citation>
    <scope>NUCLEOTIDE SEQUENCE [LARGE SCALE GENOMIC DNA]</scope>
    <source>
        <strain evidence="5">CGMCC 1.1927</strain>
    </source>
</reference>
<evidence type="ECO:0000313" key="5">
    <source>
        <dbReference type="Proteomes" id="UP000596938"/>
    </source>
</evidence>
<proteinExistence type="predicted"/>
<dbReference type="InterPro" id="IPR046348">
    <property type="entry name" value="SIS_dom_sf"/>
</dbReference>
<keyword evidence="5" id="KW-1185">Reference proteome</keyword>
<accession>A0ABQ1XC40</accession>
<name>A0ABQ1XC40_9MICC</name>
<dbReference type="PANTHER" id="PTHR11469:SF1">
    <property type="entry name" value="GLUCOSE-6-PHOSPHATE ISOMERASE"/>
    <property type="match status" value="1"/>
</dbReference>